<name>A0AAJ0FDH6_9PEZI</name>
<dbReference type="SMART" id="SM00671">
    <property type="entry name" value="SEL1"/>
    <property type="match status" value="1"/>
</dbReference>
<evidence type="ECO:0000313" key="2">
    <source>
        <dbReference type="Proteomes" id="UP001244011"/>
    </source>
</evidence>
<keyword evidence="2" id="KW-1185">Reference proteome</keyword>
<dbReference type="AlphaFoldDB" id="A0AAJ0FDH6"/>
<dbReference type="EMBL" id="MU839029">
    <property type="protein sequence ID" value="KAK1763257.1"/>
    <property type="molecule type" value="Genomic_DNA"/>
</dbReference>
<dbReference type="Proteomes" id="UP001244011">
    <property type="component" value="Unassembled WGS sequence"/>
</dbReference>
<accession>A0AAJ0FDH6</accession>
<proteinExistence type="predicted"/>
<sequence>MKLFFMFARHFTGSQMAQAKMARHRGNPEWSYSGRIRPQTWAGAPSVLQLWLRQRQWEMFRLETGQGIAWEHEAQIFPDLQTLVSYSRIIDNADATWHLALCYHLGFGTSLSHTQAVEHAKAARKLGHTVSQVFGYVLQPGIQSSTDASSHYRERITNLLISRLRSVLASWGREQSRCTH</sequence>
<dbReference type="GeneID" id="85306166"/>
<organism evidence="1 2">
    <name type="scientific">Phialemonium atrogriseum</name>
    <dbReference type="NCBI Taxonomy" id="1093897"/>
    <lineage>
        <taxon>Eukaryota</taxon>
        <taxon>Fungi</taxon>
        <taxon>Dikarya</taxon>
        <taxon>Ascomycota</taxon>
        <taxon>Pezizomycotina</taxon>
        <taxon>Sordariomycetes</taxon>
        <taxon>Sordariomycetidae</taxon>
        <taxon>Cephalothecales</taxon>
        <taxon>Cephalothecaceae</taxon>
        <taxon>Phialemonium</taxon>
    </lineage>
</organism>
<reference evidence="1" key="1">
    <citation type="submission" date="2023-06" db="EMBL/GenBank/DDBJ databases">
        <title>Genome-scale phylogeny and comparative genomics of the fungal order Sordariales.</title>
        <authorList>
            <consortium name="Lawrence Berkeley National Laboratory"/>
            <person name="Hensen N."/>
            <person name="Bonometti L."/>
            <person name="Westerberg I."/>
            <person name="Brannstrom I.O."/>
            <person name="Guillou S."/>
            <person name="Cros-Aarteil S."/>
            <person name="Calhoun S."/>
            <person name="Haridas S."/>
            <person name="Kuo A."/>
            <person name="Mondo S."/>
            <person name="Pangilinan J."/>
            <person name="Riley R."/>
            <person name="Labutti K."/>
            <person name="Andreopoulos B."/>
            <person name="Lipzen A."/>
            <person name="Chen C."/>
            <person name="Yanf M."/>
            <person name="Daum C."/>
            <person name="Ng V."/>
            <person name="Clum A."/>
            <person name="Steindorff A."/>
            <person name="Ohm R."/>
            <person name="Martin F."/>
            <person name="Silar P."/>
            <person name="Natvig D."/>
            <person name="Lalanne C."/>
            <person name="Gautier V."/>
            <person name="Ament-Velasquez S.L."/>
            <person name="Kruys A."/>
            <person name="Hutchinson M.I."/>
            <person name="Powell A.J."/>
            <person name="Barry K."/>
            <person name="Miller A.N."/>
            <person name="Grigoriev I.V."/>
            <person name="Debuchy R."/>
            <person name="Gladieux P."/>
            <person name="Thoren M.H."/>
            <person name="Johannesson H."/>
        </authorList>
    </citation>
    <scope>NUCLEOTIDE SEQUENCE</scope>
    <source>
        <strain evidence="1">8032-3</strain>
    </source>
</reference>
<protein>
    <submittedName>
        <fullName evidence="1">Uncharacterized protein</fullName>
    </submittedName>
</protein>
<comment type="caution">
    <text evidence="1">The sequence shown here is derived from an EMBL/GenBank/DDBJ whole genome shotgun (WGS) entry which is preliminary data.</text>
</comment>
<dbReference type="InterPro" id="IPR006597">
    <property type="entry name" value="Sel1-like"/>
</dbReference>
<dbReference type="RefSeq" id="XP_060279470.1">
    <property type="nucleotide sequence ID" value="XM_060422979.1"/>
</dbReference>
<evidence type="ECO:0000313" key="1">
    <source>
        <dbReference type="EMBL" id="KAK1763257.1"/>
    </source>
</evidence>
<gene>
    <name evidence="1" type="ORF">QBC33DRAFT_248465</name>
</gene>